<proteinExistence type="predicted"/>
<evidence type="ECO:0008006" key="3">
    <source>
        <dbReference type="Google" id="ProtNLM"/>
    </source>
</evidence>
<protein>
    <recommendedName>
        <fullName evidence="3">YwpF-like protein</fullName>
    </recommendedName>
</protein>
<comment type="caution">
    <text evidence="1">The sequence shown here is derived from an EMBL/GenBank/DDBJ whole genome shotgun (WGS) entry which is preliminary data.</text>
</comment>
<dbReference type="OrthoDB" id="2427395at2"/>
<keyword evidence="2" id="KW-1185">Reference proteome</keyword>
<dbReference type="AlphaFoldDB" id="A0A3D8GSU2"/>
<reference evidence="1 2" key="1">
    <citation type="submission" date="2018-07" db="EMBL/GenBank/DDBJ databases">
        <title>Bacillus sp. YLB-04 draft genome sequence.</title>
        <authorList>
            <person name="Yu L."/>
            <person name="Tang X."/>
        </authorList>
    </citation>
    <scope>NUCLEOTIDE SEQUENCE [LARGE SCALE GENOMIC DNA]</scope>
    <source>
        <strain evidence="1 2">YLB-04</strain>
    </source>
</reference>
<accession>A0A3D8GSU2</accession>
<dbReference type="RefSeq" id="WP_115451205.1">
    <property type="nucleotide sequence ID" value="NZ_QNQT01000002.1"/>
</dbReference>
<evidence type="ECO:0000313" key="2">
    <source>
        <dbReference type="Proteomes" id="UP000257144"/>
    </source>
</evidence>
<gene>
    <name evidence="1" type="ORF">DRW41_06725</name>
</gene>
<dbReference type="InterPro" id="IPR025573">
    <property type="entry name" value="YwpF"/>
</dbReference>
<name>A0A3D8GSU2_9BACI</name>
<organism evidence="1 2">
    <name type="scientific">Neobacillus piezotolerans</name>
    <dbReference type="NCBI Taxonomy" id="2259171"/>
    <lineage>
        <taxon>Bacteria</taxon>
        <taxon>Bacillati</taxon>
        <taxon>Bacillota</taxon>
        <taxon>Bacilli</taxon>
        <taxon>Bacillales</taxon>
        <taxon>Bacillaceae</taxon>
        <taxon>Neobacillus</taxon>
    </lineage>
</organism>
<dbReference type="Proteomes" id="UP000257144">
    <property type="component" value="Unassembled WGS sequence"/>
</dbReference>
<dbReference type="Pfam" id="PF14183">
    <property type="entry name" value="YwpF"/>
    <property type="match status" value="1"/>
</dbReference>
<sequence>MKTFKLVSLEILNGEDSTDIPLESGLIINKEDEHSNWLLEAYTGVAHHDYFKNLFDSGNEFIVQAVITHKDNDPAFFQTRVCSLKKFEQHISVLLQGRLRKTKNDYAEVLLGQLLDQGFKGDSLLDEFKDKMQRKPKLKTRKTEV</sequence>
<dbReference type="EMBL" id="QNQT01000002">
    <property type="protein sequence ID" value="RDU37533.1"/>
    <property type="molecule type" value="Genomic_DNA"/>
</dbReference>
<evidence type="ECO:0000313" key="1">
    <source>
        <dbReference type="EMBL" id="RDU37533.1"/>
    </source>
</evidence>